<feature type="transmembrane region" description="Helical" evidence="1">
    <location>
        <begin position="36"/>
        <end position="55"/>
    </location>
</feature>
<accession>A0AA39LLX9</accession>
<dbReference type="Pfam" id="PF10321">
    <property type="entry name" value="7TM_GPCR_Srt"/>
    <property type="match status" value="1"/>
</dbReference>
<keyword evidence="3" id="KW-1185">Reference proteome</keyword>
<dbReference type="Proteomes" id="UP001175271">
    <property type="component" value="Unassembled WGS sequence"/>
</dbReference>
<gene>
    <name evidence="2" type="ORF">QR680_016197</name>
</gene>
<dbReference type="EMBL" id="JAUCMV010000004">
    <property type="protein sequence ID" value="KAK0402197.1"/>
    <property type="molecule type" value="Genomic_DNA"/>
</dbReference>
<proteinExistence type="predicted"/>
<feature type="transmembrane region" description="Helical" evidence="1">
    <location>
        <begin position="205"/>
        <end position="224"/>
    </location>
</feature>
<feature type="transmembrane region" description="Helical" evidence="1">
    <location>
        <begin position="67"/>
        <end position="90"/>
    </location>
</feature>
<organism evidence="2 3">
    <name type="scientific">Steinernema hermaphroditum</name>
    <dbReference type="NCBI Taxonomy" id="289476"/>
    <lineage>
        <taxon>Eukaryota</taxon>
        <taxon>Metazoa</taxon>
        <taxon>Ecdysozoa</taxon>
        <taxon>Nematoda</taxon>
        <taxon>Chromadorea</taxon>
        <taxon>Rhabditida</taxon>
        <taxon>Tylenchina</taxon>
        <taxon>Panagrolaimomorpha</taxon>
        <taxon>Strongyloidoidea</taxon>
        <taxon>Steinernematidae</taxon>
        <taxon>Steinernema</taxon>
    </lineage>
</organism>
<protein>
    <submittedName>
        <fullName evidence="2">Uncharacterized protein</fullName>
    </submittedName>
</protein>
<dbReference type="AlphaFoldDB" id="A0AA39LLX9"/>
<feature type="transmembrane region" description="Helical" evidence="1">
    <location>
        <begin position="148"/>
        <end position="165"/>
    </location>
</feature>
<dbReference type="SUPFAM" id="SSF81321">
    <property type="entry name" value="Family A G protein-coupled receptor-like"/>
    <property type="match status" value="1"/>
</dbReference>
<keyword evidence="1" id="KW-1133">Transmembrane helix</keyword>
<evidence type="ECO:0000313" key="2">
    <source>
        <dbReference type="EMBL" id="KAK0402197.1"/>
    </source>
</evidence>
<dbReference type="PANTHER" id="PTHR23021:SF11">
    <property type="entry name" value="SERPENTINE RECEPTOR, CLASS T"/>
    <property type="match status" value="1"/>
</dbReference>
<dbReference type="PANTHER" id="PTHR23021">
    <property type="entry name" value="SERPENTINE RECEPTOR, CLASS T"/>
    <property type="match status" value="1"/>
</dbReference>
<evidence type="ECO:0000313" key="3">
    <source>
        <dbReference type="Proteomes" id="UP001175271"/>
    </source>
</evidence>
<evidence type="ECO:0000256" key="1">
    <source>
        <dbReference type="SAM" id="Phobius"/>
    </source>
</evidence>
<reference evidence="2" key="1">
    <citation type="submission" date="2023-06" db="EMBL/GenBank/DDBJ databases">
        <title>Genomic analysis of the entomopathogenic nematode Steinernema hermaphroditum.</title>
        <authorList>
            <person name="Schwarz E.M."/>
            <person name="Heppert J.K."/>
            <person name="Baniya A."/>
            <person name="Schwartz H.T."/>
            <person name="Tan C.-H."/>
            <person name="Antoshechkin I."/>
            <person name="Sternberg P.W."/>
            <person name="Goodrich-Blair H."/>
            <person name="Dillman A.R."/>
        </authorList>
    </citation>
    <scope>NUCLEOTIDE SEQUENCE</scope>
    <source>
        <strain evidence="2">PS9179</strain>
        <tissue evidence="2">Whole animal</tissue>
    </source>
</reference>
<name>A0AA39LLX9_9BILA</name>
<comment type="caution">
    <text evidence="2">The sequence shown here is derived from an EMBL/GenBank/DDBJ whole genome shotgun (WGS) entry which is preliminary data.</text>
</comment>
<feature type="transmembrane region" description="Helical" evidence="1">
    <location>
        <begin position="245"/>
        <end position="264"/>
    </location>
</feature>
<dbReference type="InterPro" id="IPR019425">
    <property type="entry name" value="7TM_GPCR_serpentine_rcpt_Srt"/>
</dbReference>
<feature type="transmembrane region" description="Helical" evidence="1">
    <location>
        <begin position="102"/>
        <end position="127"/>
    </location>
</feature>
<sequence>MNTFFYRRDEYERLYNCTGIDPSKIGSRNVPLGSTYITIGICLEIMYIPCMIVLCKRELRQNSCFKLMFLLGLFDMVTIVFNSIITGYFTVEGATFCSHPTFIYFCGVSVMGLWCGTCLTSIILSLNRAIELWFPRITQLLFTGWRTYLWYLPPLSYAFVMAWISKSFSFSTRGYAWYNNPYVDLPWIKIDPDQYHSITHSINNLSTVFIIPFLYIALAVSVWVRCRYLKSSKISKIQKQLTYQSCALCFFVFMADAVYVYAQYFTAPPLLVIAGHCSWIACHGSAVVIYLTCNETVKNAVFELIGVRKLLAMFKTRTVVQNSEPISCFTTTTMHHA</sequence>
<keyword evidence="1" id="KW-0472">Membrane</keyword>
<keyword evidence="1" id="KW-0812">Transmembrane</keyword>
<feature type="transmembrane region" description="Helical" evidence="1">
    <location>
        <begin position="270"/>
        <end position="291"/>
    </location>
</feature>